<dbReference type="RefSeq" id="WP_158195633.1">
    <property type="nucleotide sequence ID" value="NZ_CP046908.1"/>
</dbReference>
<evidence type="ECO:0008006" key="3">
    <source>
        <dbReference type="Google" id="ProtNLM"/>
    </source>
</evidence>
<proteinExistence type="predicted"/>
<sequence>MSALLAFLAGPLLSALVGLMERRLSAKERQGELAAELAAQEIRAEIAARAEARKVLIAEQGTLLSAGRIGRLVFVLPLGVWWTAVIADSIFGFAWNVSALPAPLDEWAGGIVLSLFLVDGAKGIARNLRGGKAG</sequence>
<dbReference type="OrthoDB" id="8449249at2"/>
<dbReference type="AlphaFoldDB" id="A0A857CCL8"/>
<dbReference type="EMBL" id="CP046908">
    <property type="protein sequence ID" value="QGZ36813.1"/>
    <property type="molecule type" value="Genomic_DNA"/>
</dbReference>
<name>A0A857CCL8_9HYPH</name>
<dbReference type="Proteomes" id="UP000435648">
    <property type="component" value="Chromosome"/>
</dbReference>
<protein>
    <recommendedName>
        <fullName evidence="3">Holin of 3TMs, for gene-transfer release</fullName>
    </recommendedName>
</protein>
<evidence type="ECO:0000313" key="1">
    <source>
        <dbReference type="EMBL" id="QGZ36813.1"/>
    </source>
</evidence>
<gene>
    <name evidence="1" type="ORF">GH266_21365</name>
</gene>
<accession>A0A857CCL8</accession>
<reference evidence="1 2" key="1">
    <citation type="submission" date="2019-12" db="EMBL/GenBank/DDBJ databases">
        <title>The genome of Stappia indica PHM037.</title>
        <authorList>
            <person name="Kacar D."/>
            <person name="Galan B."/>
            <person name="Canedo L."/>
            <person name="Rodriguez P."/>
            <person name="de la Calle F."/>
            <person name="Garcia J.L."/>
        </authorList>
    </citation>
    <scope>NUCLEOTIDE SEQUENCE [LARGE SCALE GENOMIC DNA]</scope>
    <source>
        <strain evidence="1 2">PHM037</strain>
    </source>
</reference>
<dbReference type="KEGG" id="siw:GH266_21365"/>
<evidence type="ECO:0000313" key="2">
    <source>
        <dbReference type="Proteomes" id="UP000435648"/>
    </source>
</evidence>
<organism evidence="1 2">
    <name type="scientific">Stappia indica</name>
    <dbReference type="NCBI Taxonomy" id="538381"/>
    <lineage>
        <taxon>Bacteria</taxon>
        <taxon>Pseudomonadati</taxon>
        <taxon>Pseudomonadota</taxon>
        <taxon>Alphaproteobacteria</taxon>
        <taxon>Hyphomicrobiales</taxon>
        <taxon>Stappiaceae</taxon>
        <taxon>Stappia</taxon>
    </lineage>
</organism>